<evidence type="ECO:0000256" key="1">
    <source>
        <dbReference type="ARBA" id="ARBA00009437"/>
    </source>
</evidence>
<evidence type="ECO:0000256" key="2">
    <source>
        <dbReference type="ARBA" id="ARBA00023015"/>
    </source>
</evidence>
<keyword evidence="3" id="KW-0238">DNA-binding</keyword>
<protein>
    <recommendedName>
        <fullName evidence="5">LysR substrate-binding domain-containing protein</fullName>
    </recommendedName>
</protein>
<comment type="caution">
    <text evidence="6">The sequence shown here is derived from an EMBL/GenBank/DDBJ whole genome shotgun (WGS) entry which is preliminary data.</text>
</comment>
<dbReference type="GO" id="GO:0006355">
    <property type="term" value="P:regulation of DNA-templated transcription"/>
    <property type="evidence" value="ECO:0007669"/>
    <property type="project" value="TreeGrafter"/>
</dbReference>
<dbReference type="SUPFAM" id="SSF53850">
    <property type="entry name" value="Periplasmic binding protein-like II"/>
    <property type="match status" value="1"/>
</dbReference>
<dbReference type="PANTHER" id="PTHR30126">
    <property type="entry name" value="HTH-TYPE TRANSCRIPTIONAL REGULATOR"/>
    <property type="match status" value="1"/>
</dbReference>
<dbReference type="AlphaFoldDB" id="X1G6L9"/>
<accession>X1G6L9</accession>
<reference evidence="6" key="1">
    <citation type="journal article" date="2014" name="Front. Microbiol.">
        <title>High frequency of phylogenetically diverse reductive dehalogenase-homologous genes in deep subseafloor sedimentary metagenomes.</title>
        <authorList>
            <person name="Kawai M."/>
            <person name="Futagami T."/>
            <person name="Toyoda A."/>
            <person name="Takaki Y."/>
            <person name="Nishi S."/>
            <person name="Hori S."/>
            <person name="Arai W."/>
            <person name="Tsubouchi T."/>
            <person name="Morono Y."/>
            <person name="Uchiyama I."/>
            <person name="Ito T."/>
            <person name="Fujiyama A."/>
            <person name="Inagaki F."/>
            <person name="Takami H."/>
        </authorList>
    </citation>
    <scope>NUCLEOTIDE SEQUENCE</scope>
    <source>
        <strain evidence="6">Expedition CK06-06</strain>
    </source>
</reference>
<name>X1G6L9_9ZZZZ</name>
<dbReference type="CDD" id="cd05466">
    <property type="entry name" value="PBP2_LTTR_substrate"/>
    <property type="match status" value="1"/>
</dbReference>
<evidence type="ECO:0000256" key="4">
    <source>
        <dbReference type="ARBA" id="ARBA00023163"/>
    </source>
</evidence>
<dbReference type="InterPro" id="IPR005119">
    <property type="entry name" value="LysR_subst-bd"/>
</dbReference>
<dbReference type="EMBL" id="BARU01001062">
    <property type="protein sequence ID" value="GAH28658.1"/>
    <property type="molecule type" value="Genomic_DNA"/>
</dbReference>
<dbReference type="Gene3D" id="3.40.190.290">
    <property type="match status" value="1"/>
</dbReference>
<sequence length="132" mass="14701">TLPSSDIFSKEALTLAEVCDSPLLLPPEKSATREVLLKRFEAERAKLRPSILVETDYLECAKRLAEEGRGIALMHVTNVEREIAEGKLKILPLADDIKIGVDALVHRDVPLPPIGRKFISLVKEAFQARHSH</sequence>
<dbReference type="Pfam" id="PF03466">
    <property type="entry name" value="LysR_substrate"/>
    <property type="match status" value="1"/>
</dbReference>
<evidence type="ECO:0000256" key="3">
    <source>
        <dbReference type="ARBA" id="ARBA00023125"/>
    </source>
</evidence>
<comment type="similarity">
    <text evidence="1">Belongs to the LysR transcriptional regulatory family.</text>
</comment>
<organism evidence="6">
    <name type="scientific">marine sediment metagenome</name>
    <dbReference type="NCBI Taxonomy" id="412755"/>
    <lineage>
        <taxon>unclassified sequences</taxon>
        <taxon>metagenomes</taxon>
        <taxon>ecological metagenomes</taxon>
    </lineage>
</organism>
<keyword evidence="2" id="KW-0805">Transcription regulation</keyword>
<feature type="non-terminal residue" evidence="6">
    <location>
        <position position="1"/>
    </location>
</feature>
<keyword evidence="4" id="KW-0804">Transcription</keyword>
<evidence type="ECO:0000259" key="5">
    <source>
        <dbReference type="Pfam" id="PF03466"/>
    </source>
</evidence>
<gene>
    <name evidence="6" type="ORF">S03H2_02996</name>
</gene>
<feature type="domain" description="LysR substrate-binding" evidence="5">
    <location>
        <begin position="8"/>
        <end position="126"/>
    </location>
</feature>
<dbReference type="GO" id="GO:0000976">
    <property type="term" value="F:transcription cis-regulatory region binding"/>
    <property type="evidence" value="ECO:0007669"/>
    <property type="project" value="TreeGrafter"/>
</dbReference>
<dbReference type="PANTHER" id="PTHR30126:SF40">
    <property type="entry name" value="HTH-TYPE TRANSCRIPTIONAL REGULATOR GLTR"/>
    <property type="match status" value="1"/>
</dbReference>
<evidence type="ECO:0000313" key="6">
    <source>
        <dbReference type="EMBL" id="GAH28658.1"/>
    </source>
</evidence>
<proteinExistence type="inferred from homology"/>